<dbReference type="InParanoid" id="E2AFT2"/>
<organism evidence="2">
    <name type="scientific">Camponotus floridanus</name>
    <name type="common">Florida carpenter ant</name>
    <dbReference type="NCBI Taxonomy" id="104421"/>
    <lineage>
        <taxon>Eukaryota</taxon>
        <taxon>Metazoa</taxon>
        <taxon>Ecdysozoa</taxon>
        <taxon>Arthropoda</taxon>
        <taxon>Hexapoda</taxon>
        <taxon>Insecta</taxon>
        <taxon>Pterygota</taxon>
        <taxon>Neoptera</taxon>
        <taxon>Endopterygota</taxon>
        <taxon>Hymenoptera</taxon>
        <taxon>Apocrita</taxon>
        <taxon>Aculeata</taxon>
        <taxon>Formicoidea</taxon>
        <taxon>Formicidae</taxon>
        <taxon>Formicinae</taxon>
        <taxon>Camponotus</taxon>
    </lineage>
</organism>
<dbReference type="Proteomes" id="UP000000311">
    <property type="component" value="Unassembled WGS sequence"/>
</dbReference>
<gene>
    <name evidence="1" type="ORF">EAG_03244</name>
</gene>
<evidence type="ECO:0000313" key="1">
    <source>
        <dbReference type="EMBL" id="EFN67681.1"/>
    </source>
</evidence>
<dbReference type="EMBL" id="GL439158">
    <property type="protein sequence ID" value="EFN67681.1"/>
    <property type="molecule type" value="Genomic_DNA"/>
</dbReference>
<accession>E2AFT2</accession>
<evidence type="ECO:0000313" key="2">
    <source>
        <dbReference type="Proteomes" id="UP000000311"/>
    </source>
</evidence>
<sequence length="242" mass="26480">MSRRDISIRRSYGCYCGGFVSEPNEPCASNANAKTTCIVPSRCCCRCLRVCKKLAKCETPPCMTDVQSCSGSRCCGCRCEKPGQICISPPKIYSSPAHSSRGRSPCAPRCLSQSPCLSRGCCSGAFECARSNSPRCRSIIGNECCINEGAKCGTDGVCCRLRLQCECLGGGLNCRRCGRKVYQAEMQVPTRQKWWKVSGETTRPPVRNKSELTLRAPSRANPLSGNEERRVSGSKWTVLYRA</sequence>
<protein>
    <submittedName>
        <fullName evidence="1">Uncharacterized protein</fullName>
    </submittedName>
</protein>
<name>E2AFT2_CAMFO</name>
<dbReference type="AlphaFoldDB" id="E2AFT2"/>
<keyword evidence="2" id="KW-1185">Reference proteome</keyword>
<dbReference type="OrthoDB" id="1679758at2759"/>
<proteinExistence type="predicted"/>
<reference evidence="1 2" key="1">
    <citation type="journal article" date="2010" name="Science">
        <title>Genomic comparison of the ants Camponotus floridanus and Harpegnathos saltator.</title>
        <authorList>
            <person name="Bonasio R."/>
            <person name="Zhang G."/>
            <person name="Ye C."/>
            <person name="Mutti N.S."/>
            <person name="Fang X."/>
            <person name="Qin N."/>
            <person name="Donahue G."/>
            <person name="Yang P."/>
            <person name="Li Q."/>
            <person name="Li C."/>
            <person name="Zhang P."/>
            <person name="Huang Z."/>
            <person name="Berger S.L."/>
            <person name="Reinberg D."/>
            <person name="Wang J."/>
            <person name="Liebig J."/>
        </authorList>
    </citation>
    <scope>NUCLEOTIDE SEQUENCE [LARGE SCALE GENOMIC DNA]</scope>
    <source>
        <strain evidence="2">C129</strain>
    </source>
</reference>